<keyword evidence="3" id="KW-0998">Cell outer membrane</keyword>
<feature type="chain" id="PRO_5036895551" evidence="6">
    <location>
        <begin position="24"/>
        <end position="234"/>
    </location>
</feature>
<dbReference type="EMBL" id="CP061035">
    <property type="protein sequence ID" value="QQV77413.1"/>
    <property type="molecule type" value="Genomic_DNA"/>
</dbReference>
<dbReference type="Proteomes" id="UP000595894">
    <property type="component" value="Chromosome"/>
</dbReference>
<dbReference type="PROSITE" id="PS51257">
    <property type="entry name" value="PROKAR_LIPOPROTEIN"/>
    <property type="match status" value="1"/>
</dbReference>
<dbReference type="PANTHER" id="PTHR30329:SF21">
    <property type="entry name" value="LIPOPROTEIN YIAD-RELATED"/>
    <property type="match status" value="1"/>
</dbReference>
<evidence type="ECO:0000256" key="2">
    <source>
        <dbReference type="ARBA" id="ARBA00023136"/>
    </source>
</evidence>
<feature type="domain" description="OmpA-like" evidence="7">
    <location>
        <begin position="107"/>
        <end position="229"/>
    </location>
</feature>
<protein>
    <submittedName>
        <fullName evidence="8">OmpA family protein</fullName>
    </submittedName>
</protein>
<dbReference type="AlphaFoldDB" id="A0A974S4A1"/>
<accession>A0A974S4A1</accession>
<dbReference type="CDD" id="cd07185">
    <property type="entry name" value="OmpA_C-like"/>
    <property type="match status" value="1"/>
</dbReference>
<evidence type="ECO:0000256" key="1">
    <source>
        <dbReference type="ARBA" id="ARBA00004442"/>
    </source>
</evidence>
<dbReference type="GO" id="GO:0009279">
    <property type="term" value="C:cell outer membrane"/>
    <property type="evidence" value="ECO:0007669"/>
    <property type="project" value="UniProtKB-SubCell"/>
</dbReference>
<dbReference type="Gene3D" id="3.30.1330.60">
    <property type="entry name" value="OmpA-like domain"/>
    <property type="match status" value="1"/>
</dbReference>
<evidence type="ECO:0000256" key="5">
    <source>
        <dbReference type="SAM" id="MobiDB-lite"/>
    </source>
</evidence>
<evidence type="ECO:0000256" key="4">
    <source>
        <dbReference type="PROSITE-ProRule" id="PRU00473"/>
    </source>
</evidence>
<evidence type="ECO:0000256" key="6">
    <source>
        <dbReference type="SAM" id="SignalP"/>
    </source>
</evidence>
<dbReference type="Pfam" id="PF00691">
    <property type="entry name" value="OmpA"/>
    <property type="match status" value="1"/>
</dbReference>
<keyword evidence="2 4" id="KW-0472">Membrane</keyword>
<keyword evidence="9" id="KW-1185">Reference proteome</keyword>
<dbReference type="KEGG" id="sari:H5J25_00815"/>
<dbReference type="PROSITE" id="PS51123">
    <property type="entry name" value="OMPA_2"/>
    <property type="match status" value="1"/>
</dbReference>
<gene>
    <name evidence="8" type="ORF">H5J25_00815</name>
</gene>
<dbReference type="RefSeq" id="WP_202093869.1">
    <property type="nucleotide sequence ID" value="NZ_CP061035.1"/>
</dbReference>
<evidence type="ECO:0000256" key="3">
    <source>
        <dbReference type="ARBA" id="ARBA00023237"/>
    </source>
</evidence>
<dbReference type="SUPFAM" id="SSF103088">
    <property type="entry name" value="OmpA-like"/>
    <property type="match status" value="1"/>
</dbReference>
<organism evidence="8 9">
    <name type="scientific">Sphingomonas aliaeris</name>
    <dbReference type="NCBI Taxonomy" id="2759526"/>
    <lineage>
        <taxon>Bacteria</taxon>
        <taxon>Pseudomonadati</taxon>
        <taxon>Pseudomonadota</taxon>
        <taxon>Alphaproteobacteria</taxon>
        <taxon>Sphingomonadales</taxon>
        <taxon>Sphingomonadaceae</taxon>
        <taxon>Sphingomonas</taxon>
    </lineage>
</organism>
<evidence type="ECO:0000313" key="9">
    <source>
        <dbReference type="Proteomes" id="UP000595894"/>
    </source>
</evidence>
<feature type="compositionally biased region" description="Basic and acidic residues" evidence="5">
    <location>
        <begin position="185"/>
        <end position="199"/>
    </location>
</feature>
<evidence type="ECO:0000259" key="7">
    <source>
        <dbReference type="PROSITE" id="PS51123"/>
    </source>
</evidence>
<sequence length="234" mass="24327">MTVRFGRATAPFVLVLTLGAVIAACDQIAAPLPSLKDQPGTFRVVTDAPNSSFGPAGTASGTGGAVPESTFASSEAEAGAFRLAEVPADRLAETRTLLTELGAKQDADQTIRFSLPADVLFDFDKASLRPDAQKPLAQAQTLIASYPKAPVTITGHTDAKGDDAYNERLSLARAKTVAARLAASGDRKPQVNGVGERDPVAPNTHADGSDDPAGRQRNRRVEIVLAPIPTATGN</sequence>
<reference evidence="9" key="1">
    <citation type="submission" date="2020-09" db="EMBL/GenBank/DDBJ databases">
        <title>Sphingomonas sp., a new species isolated from pork steak.</title>
        <authorList>
            <person name="Heidler von Heilborn D."/>
        </authorList>
    </citation>
    <scope>NUCLEOTIDE SEQUENCE [LARGE SCALE GENOMIC DNA]</scope>
</reference>
<dbReference type="PRINTS" id="PR01021">
    <property type="entry name" value="OMPADOMAIN"/>
</dbReference>
<dbReference type="InterPro" id="IPR006665">
    <property type="entry name" value="OmpA-like"/>
</dbReference>
<name>A0A974S4A1_9SPHN</name>
<feature type="signal peptide" evidence="6">
    <location>
        <begin position="1"/>
        <end position="23"/>
    </location>
</feature>
<dbReference type="InterPro" id="IPR006664">
    <property type="entry name" value="OMP_bac"/>
</dbReference>
<dbReference type="InterPro" id="IPR050330">
    <property type="entry name" value="Bact_OuterMem_StrucFunc"/>
</dbReference>
<evidence type="ECO:0000313" key="8">
    <source>
        <dbReference type="EMBL" id="QQV77413.1"/>
    </source>
</evidence>
<feature type="region of interest" description="Disordered" evidence="5">
    <location>
        <begin position="181"/>
        <end position="234"/>
    </location>
</feature>
<keyword evidence="6" id="KW-0732">Signal</keyword>
<dbReference type="InterPro" id="IPR036737">
    <property type="entry name" value="OmpA-like_sf"/>
</dbReference>
<comment type="subcellular location">
    <subcellularLocation>
        <location evidence="1">Cell outer membrane</location>
    </subcellularLocation>
</comment>
<dbReference type="PANTHER" id="PTHR30329">
    <property type="entry name" value="STATOR ELEMENT OF FLAGELLAR MOTOR COMPLEX"/>
    <property type="match status" value="1"/>
</dbReference>
<proteinExistence type="predicted"/>